<dbReference type="InterPro" id="IPR028921">
    <property type="entry name" value="NTF2_fold_dom"/>
</dbReference>
<evidence type="ECO:0000259" key="2">
    <source>
        <dbReference type="Pfam" id="PF15631"/>
    </source>
</evidence>
<keyword evidence="1" id="KW-0732">Signal</keyword>
<feature type="signal peptide" evidence="1">
    <location>
        <begin position="1"/>
        <end position="19"/>
    </location>
</feature>
<evidence type="ECO:0000313" key="3">
    <source>
        <dbReference type="EMBL" id="QDO94253.1"/>
    </source>
</evidence>
<dbReference type="KEGG" id="fop:FNB79_09810"/>
<dbReference type="RefSeq" id="WP_143381138.1">
    <property type="nucleotide sequence ID" value="NZ_CP041637.1"/>
</dbReference>
<proteinExistence type="predicted"/>
<protein>
    <recommendedName>
        <fullName evidence="2">NTF2 fold domain-containing protein</fullName>
    </recommendedName>
</protein>
<accession>A0A516GRW3</accession>
<dbReference type="Proteomes" id="UP000319209">
    <property type="component" value="Chromosome"/>
</dbReference>
<evidence type="ECO:0000256" key="1">
    <source>
        <dbReference type="SAM" id="SignalP"/>
    </source>
</evidence>
<evidence type="ECO:0000313" key="4">
    <source>
        <dbReference type="Proteomes" id="UP000319209"/>
    </source>
</evidence>
<keyword evidence="4" id="KW-1185">Reference proteome</keyword>
<feature type="chain" id="PRO_5021858007" description="NTF2 fold domain-containing protein" evidence="1">
    <location>
        <begin position="20"/>
        <end position="125"/>
    </location>
</feature>
<reference evidence="3 4" key="1">
    <citation type="submission" date="2019-07" db="EMBL/GenBank/DDBJ databases">
        <title>Genome sequencing for Formosa sp. PS13.</title>
        <authorList>
            <person name="Park S.-J."/>
        </authorList>
    </citation>
    <scope>NUCLEOTIDE SEQUENCE [LARGE SCALE GENOMIC DNA]</scope>
    <source>
        <strain evidence="3 4">PS13</strain>
    </source>
</reference>
<organism evidence="3 4">
    <name type="scientific">Formosa sediminum</name>
    <dbReference type="NCBI Taxonomy" id="2594004"/>
    <lineage>
        <taxon>Bacteria</taxon>
        <taxon>Pseudomonadati</taxon>
        <taxon>Bacteroidota</taxon>
        <taxon>Flavobacteriia</taxon>
        <taxon>Flavobacteriales</taxon>
        <taxon>Flavobacteriaceae</taxon>
        <taxon>Formosa</taxon>
    </lineage>
</organism>
<dbReference type="EMBL" id="CP041637">
    <property type="protein sequence ID" value="QDO94253.1"/>
    <property type="molecule type" value="Genomic_DNA"/>
</dbReference>
<name>A0A516GRW3_9FLAO</name>
<dbReference type="Pfam" id="PF15631">
    <property type="entry name" value="Imm-NTF2-2"/>
    <property type="match status" value="1"/>
</dbReference>
<feature type="domain" description="NTF2 fold" evidence="2">
    <location>
        <begin position="60"/>
        <end position="125"/>
    </location>
</feature>
<dbReference type="AlphaFoldDB" id="A0A516GRW3"/>
<sequence length="125" mass="14632">MKLGIILLLGILFSAGIQAQESDRWIGDKEYAEKQLELALENKPDRTKMNIKLITKEENAIKYAELILFERYGKEQIEFEKPYQVYLIDDYWVIFGTLPKNYRGGVFKLVFDSWNGKVLRLSHGK</sequence>
<dbReference type="OrthoDB" id="886637at2"/>
<gene>
    <name evidence="3" type="ORF">FNB79_09810</name>
</gene>